<dbReference type="PANTHER" id="PTHR46268:SF15">
    <property type="entry name" value="UNIVERSAL STRESS PROTEIN HP_0031"/>
    <property type="match status" value="1"/>
</dbReference>
<protein>
    <recommendedName>
        <fullName evidence="2">UspA domain-containing protein</fullName>
    </recommendedName>
</protein>
<evidence type="ECO:0000259" key="2">
    <source>
        <dbReference type="Pfam" id="PF00582"/>
    </source>
</evidence>
<reference evidence="3" key="1">
    <citation type="submission" date="2017-08" db="EMBL/GenBank/DDBJ databases">
        <authorList>
            <person name="Imhoff J.F."/>
            <person name="Rahn T."/>
            <person name="Kuenzel S."/>
            <person name="Neulinger S.C."/>
        </authorList>
    </citation>
    <scope>NUCLEOTIDE SEQUENCE</scope>
    <source>
        <strain evidence="3">DSM 11080</strain>
    </source>
</reference>
<reference evidence="3" key="2">
    <citation type="journal article" date="2020" name="Microorganisms">
        <title>Osmotic Adaptation and Compatible Solute Biosynthesis of Phototrophic Bacteria as Revealed from Genome Analyses.</title>
        <authorList>
            <person name="Imhoff J.F."/>
            <person name="Rahn T."/>
            <person name="Kunzel S."/>
            <person name="Keller A."/>
            <person name="Neulinger S.C."/>
        </authorList>
    </citation>
    <scope>NUCLEOTIDE SEQUENCE</scope>
    <source>
        <strain evidence="3">DSM 11080</strain>
    </source>
</reference>
<keyword evidence="4" id="KW-1185">Reference proteome</keyword>
<dbReference type="PRINTS" id="PR01438">
    <property type="entry name" value="UNVRSLSTRESS"/>
</dbReference>
<dbReference type="Gene3D" id="3.40.50.620">
    <property type="entry name" value="HUPs"/>
    <property type="match status" value="1"/>
</dbReference>
<dbReference type="Pfam" id="PF00582">
    <property type="entry name" value="Usp"/>
    <property type="match status" value="1"/>
</dbReference>
<evidence type="ECO:0000256" key="1">
    <source>
        <dbReference type="ARBA" id="ARBA00008791"/>
    </source>
</evidence>
<gene>
    <name evidence="3" type="ORF">CKO40_10685</name>
</gene>
<dbReference type="EMBL" id="NRSJ01000017">
    <property type="protein sequence ID" value="MBK1704993.1"/>
    <property type="molecule type" value="Genomic_DNA"/>
</dbReference>
<sequence length="162" mass="17416">MFKHLLVPTDGTELSRSTSRAAVRFAQALGAKITAYHARPQLSSSTFSAAVFDGDVVDEKTRGQFEKAAEIGVQRSLDFVQTLCNEAGIECNAISTTPDRPHEGIIAAASQCGADLIFMASHGRKGFQSIMIGSETQHVLTQSSIPVLVFRWGDTEQDSAQA</sequence>
<dbReference type="PANTHER" id="PTHR46268">
    <property type="entry name" value="STRESS RESPONSE PROTEIN NHAX"/>
    <property type="match status" value="1"/>
</dbReference>
<dbReference type="AlphaFoldDB" id="A0AAJ0U478"/>
<evidence type="ECO:0000313" key="4">
    <source>
        <dbReference type="Proteomes" id="UP001296776"/>
    </source>
</evidence>
<dbReference type="SUPFAM" id="SSF52402">
    <property type="entry name" value="Adenine nucleotide alpha hydrolases-like"/>
    <property type="match status" value="1"/>
</dbReference>
<dbReference type="InterPro" id="IPR006016">
    <property type="entry name" value="UspA"/>
</dbReference>
<accession>A0AAJ0U478</accession>
<dbReference type="Proteomes" id="UP001296776">
    <property type="component" value="Unassembled WGS sequence"/>
</dbReference>
<name>A0AAJ0U478_9GAMM</name>
<organism evidence="3 4">
    <name type="scientific">Halochromatium glycolicum</name>
    <dbReference type="NCBI Taxonomy" id="85075"/>
    <lineage>
        <taxon>Bacteria</taxon>
        <taxon>Pseudomonadati</taxon>
        <taxon>Pseudomonadota</taxon>
        <taxon>Gammaproteobacteria</taxon>
        <taxon>Chromatiales</taxon>
        <taxon>Chromatiaceae</taxon>
        <taxon>Halochromatium</taxon>
    </lineage>
</organism>
<evidence type="ECO:0000313" key="3">
    <source>
        <dbReference type="EMBL" id="MBK1704993.1"/>
    </source>
</evidence>
<feature type="domain" description="UspA" evidence="2">
    <location>
        <begin position="1"/>
        <end position="151"/>
    </location>
</feature>
<comment type="caution">
    <text evidence="3">The sequence shown here is derived from an EMBL/GenBank/DDBJ whole genome shotgun (WGS) entry which is preliminary data.</text>
</comment>
<dbReference type="InterPro" id="IPR006015">
    <property type="entry name" value="Universal_stress_UspA"/>
</dbReference>
<dbReference type="InterPro" id="IPR014729">
    <property type="entry name" value="Rossmann-like_a/b/a_fold"/>
</dbReference>
<comment type="similarity">
    <text evidence="1">Belongs to the universal stress protein A family.</text>
</comment>
<proteinExistence type="inferred from homology"/>
<dbReference type="RefSeq" id="WP_200346205.1">
    <property type="nucleotide sequence ID" value="NZ_NRSJ01000017.1"/>
</dbReference>
<dbReference type="CDD" id="cd00293">
    <property type="entry name" value="USP-like"/>
    <property type="match status" value="1"/>
</dbReference>